<proteinExistence type="predicted"/>
<gene>
    <name evidence="1" type="ORF">B0H99_101147</name>
</gene>
<dbReference type="AlphaFoldDB" id="A0A2P8H6S4"/>
<dbReference type="RefSeq" id="WP_106531707.1">
    <property type="nucleotide sequence ID" value="NZ_PYAT01000001.1"/>
</dbReference>
<dbReference type="Proteomes" id="UP000242682">
    <property type="component" value="Unassembled WGS sequence"/>
</dbReference>
<keyword evidence="2" id="KW-1185">Reference proteome</keyword>
<name>A0A2P8H6S4_9BACL</name>
<evidence type="ECO:0000313" key="1">
    <source>
        <dbReference type="EMBL" id="PSL41901.1"/>
    </source>
</evidence>
<sequence length="69" mass="7911">MAMVSGCIVTVELLERHFLHALESADWNRGGDPGRSIRYLKIDDLFIAKKGLPTKVSLRLLRRPFIEFI</sequence>
<reference evidence="1 2" key="1">
    <citation type="submission" date="2018-03" db="EMBL/GenBank/DDBJ databases">
        <title>Genomic Encyclopedia of Type Strains, Phase III (KMG-III): the genomes of soil and plant-associated and newly described type strains.</title>
        <authorList>
            <person name="Whitman W."/>
        </authorList>
    </citation>
    <scope>NUCLEOTIDE SEQUENCE [LARGE SCALE GENOMIC DNA]</scope>
    <source>
        <strain evidence="1 2">CGMCC 1.12259</strain>
    </source>
</reference>
<accession>A0A2P8H6S4</accession>
<organism evidence="1 2">
    <name type="scientific">Planomicrobium soli</name>
    <dbReference type="NCBI Taxonomy" id="1176648"/>
    <lineage>
        <taxon>Bacteria</taxon>
        <taxon>Bacillati</taxon>
        <taxon>Bacillota</taxon>
        <taxon>Bacilli</taxon>
        <taxon>Bacillales</taxon>
        <taxon>Caryophanaceae</taxon>
        <taxon>Planomicrobium</taxon>
    </lineage>
</organism>
<evidence type="ECO:0000313" key="2">
    <source>
        <dbReference type="Proteomes" id="UP000242682"/>
    </source>
</evidence>
<dbReference type="EMBL" id="PYAT01000001">
    <property type="protein sequence ID" value="PSL41901.1"/>
    <property type="molecule type" value="Genomic_DNA"/>
</dbReference>
<comment type="caution">
    <text evidence="1">The sequence shown here is derived from an EMBL/GenBank/DDBJ whole genome shotgun (WGS) entry which is preliminary data.</text>
</comment>
<protein>
    <submittedName>
        <fullName evidence="1">Uncharacterized protein</fullName>
    </submittedName>
</protein>